<name>A0A3A1WM47_9HYPH</name>
<dbReference type="NCBIfam" id="NF002564">
    <property type="entry name" value="PRK02190.1"/>
    <property type="match status" value="1"/>
</dbReference>
<keyword evidence="3 5" id="KW-0378">Hydrolase</keyword>
<feature type="binding site" evidence="4">
    <location>
        <position position="244"/>
    </location>
    <ligand>
        <name>Mn(2+)</name>
        <dbReference type="ChEBI" id="CHEBI:29035"/>
        <label>1</label>
    </ligand>
</feature>
<feature type="binding site" evidence="4">
    <location>
        <position position="246"/>
    </location>
    <ligand>
        <name>Mn(2+)</name>
        <dbReference type="ChEBI" id="CHEBI:29035"/>
        <label>1</label>
    </ligand>
</feature>
<sequence length="323" mass="34547">MAGQSIDHAFTASDTLGAASDPTYAGALSFMRRRFSKDVSGSDVAVWGIPFDASVSNRPGTRFGPQAIRRASAIFDNDPQYPFHADLFEHLRVVDGGDCLLDYRLPERAHAAMRAQAEALLAQTGFLLTLGGDHSITFPLLQAHAARHAKLSLVHFDAHQDTWPLATDTHGRPRVDHGSFLSAALREELIDPETSIQIGIRTHAPETGGLEIVHGYEVEDLSSVAIAERIYRRTGGTNCYLTFDIDCLDVAFAPGTGTPVAGGPSSAKMLAVLHHLKNLQIVGADLVEVSPPYDHADMTAVAGATVAMYVLGILAEKKAAQAG</sequence>
<gene>
    <name evidence="5" type="primary">speB</name>
    <name evidence="5" type="ORF">D3218_08895</name>
</gene>
<evidence type="ECO:0000256" key="3">
    <source>
        <dbReference type="ARBA" id="ARBA00022801"/>
    </source>
</evidence>
<feature type="binding site" evidence="4">
    <location>
        <position position="157"/>
    </location>
    <ligand>
        <name>Mn(2+)</name>
        <dbReference type="ChEBI" id="CHEBI:29035"/>
        <label>1</label>
    </ligand>
</feature>
<dbReference type="OrthoDB" id="9788689at2"/>
<dbReference type="NCBIfam" id="TIGR01230">
    <property type="entry name" value="agmatinase"/>
    <property type="match status" value="1"/>
</dbReference>
<evidence type="ECO:0000313" key="5">
    <source>
        <dbReference type="EMBL" id="RIY01458.1"/>
    </source>
</evidence>
<dbReference type="RefSeq" id="WP_119539642.1">
    <property type="nucleotide sequence ID" value="NZ_QYRN01000004.1"/>
</dbReference>
<evidence type="ECO:0000256" key="1">
    <source>
        <dbReference type="ARBA" id="ARBA00009227"/>
    </source>
</evidence>
<dbReference type="SUPFAM" id="SSF52768">
    <property type="entry name" value="Arginase/deacetylase"/>
    <property type="match status" value="1"/>
</dbReference>
<comment type="caution">
    <text evidence="5">The sequence shown here is derived from an EMBL/GenBank/DDBJ whole genome shotgun (WGS) entry which is preliminary data.</text>
</comment>
<dbReference type="PANTHER" id="PTHR11358:SF26">
    <property type="entry name" value="GUANIDINO ACID HYDROLASE, MITOCHONDRIAL"/>
    <property type="match status" value="1"/>
</dbReference>
<dbReference type="InterPro" id="IPR023696">
    <property type="entry name" value="Ureohydrolase_dom_sf"/>
</dbReference>
<dbReference type="GO" id="GO:0033389">
    <property type="term" value="P:putrescine biosynthetic process from arginine, via agmatine"/>
    <property type="evidence" value="ECO:0007669"/>
    <property type="project" value="TreeGrafter"/>
</dbReference>
<evidence type="ECO:0000256" key="4">
    <source>
        <dbReference type="PIRSR" id="PIRSR036979-1"/>
    </source>
</evidence>
<comment type="similarity">
    <text evidence="1">Belongs to the arginase family. Agmatinase subfamily.</text>
</comment>
<keyword evidence="4" id="KW-0464">Manganese</keyword>
<feature type="binding site" evidence="4">
    <location>
        <position position="159"/>
    </location>
    <ligand>
        <name>Mn(2+)</name>
        <dbReference type="ChEBI" id="CHEBI:29035"/>
        <label>1</label>
    </ligand>
</feature>
<dbReference type="Gene3D" id="3.40.800.10">
    <property type="entry name" value="Ureohydrolase domain"/>
    <property type="match status" value="1"/>
</dbReference>
<dbReference type="Pfam" id="PF00491">
    <property type="entry name" value="Arginase"/>
    <property type="match status" value="1"/>
</dbReference>
<proteinExistence type="inferred from homology"/>
<dbReference type="GO" id="GO:0046872">
    <property type="term" value="F:metal ion binding"/>
    <property type="evidence" value="ECO:0007669"/>
    <property type="project" value="UniProtKB-KW"/>
</dbReference>
<protein>
    <submittedName>
        <fullName evidence="5">Agmatinase</fullName>
        <ecNumber evidence="5">3.5.3.11</ecNumber>
    </submittedName>
</protein>
<keyword evidence="2 4" id="KW-0479">Metal-binding</keyword>
<evidence type="ECO:0000313" key="6">
    <source>
        <dbReference type="Proteomes" id="UP000265750"/>
    </source>
</evidence>
<evidence type="ECO:0000256" key="2">
    <source>
        <dbReference type="ARBA" id="ARBA00022723"/>
    </source>
</evidence>
<dbReference type="EMBL" id="QYRN01000004">
    <property type="protein sequence ID" value="RIY01458.1"/>
    <property type="molecule type" value="Genomic_DNA"/>
</dbReference>
<dbReference type="PANTHER" id="PTHR11358">
    <property type="entry name" value="ARGINASE/AGMATINASE"/>
    <property type="match status" value="1"/>
</dbReference>
<dbReference type="EC" id="3.5.3.11" evidence="5"/>
<comment type="cofactor">
    <cofactor evidence="4">
        <name>Mn(2+)</name>
        <dbReference type="ChEBI" id="CHEBI:29035"/>
    </cofactor>
    <text evidence="4">Binds 2 manganese ions per subunit.</text>
</comment>
<feature type="binding site" evidence="4">
    <location>
        <position position="134"/>
    </location>
    <ligand>
        <name>Mn(2+)</name>
        <dbReference type="ChEBI" id="CHEBI:29035"/>
        <label>1</label>
    </ligand>
</feature>
<dbReference type="GO" id="GO:0008783">
    <property type="term" value="F:agmatinase activity"/>
    <property type="evidence" value="ECO:0007669"/>
    <property type="project" value="UniProtKB-EC"/>
</dbReference>
<accession>A0A3A1WM47</accession>
<dbReference type="AlphaFoldDB" id="A0A3A1WM47"/>
<dbReference type="Proteomes" id="UP000265750">
    <property type="component" value="Unassembled WGS sequence"/>
</dbReference>
<dbReference type="PIRSF" id="PIRSF036979">
    <property type="entry name" value="Arginase"/>
    <property type="match status" value="1"/>
</dbReference>
<feature type="binding site" evidence="4">
    <location>
        <position position="161"/>
    </location>
    <ligand>
        <name>Mn(2+)</name>
        <dbReference type="ChEBI" id="CHEBI:29035"/>
        <label>1</label>
    </ligand>
</feature>
<reference evidence="6" key="1">
    <citation type="submission" date="2018-09" db="EMBL/GenBank/DDBJ databases">
        <authorList>
            <person name="Tuo L."/>
        </authorList>
    </citation>
    <scope>NUCLEOTIDE SEQUENCE [LARGE SCALE GENOMIC DNA]</scope>
    <source>
        <strain evidence="6">M2BS4Y-1</strain>
    </source>
</reference>
<dbReference type="InterPro" id="IPR006035">
    <property type="entry name" value="Ureohydrolase"/>
</dbReference>
<dbReference type="CDD" id="cd11592">
    <property type="entry name" value="Agmatinase_PAH"/>
    <property type="match status" value="1"/>
</dbReference>
<dbReference type="InterPro" id="IPR005925">
    <property type="entry name" value="Agmatinase-rel"/>
</dbReference>
<organism evidence="5 6">
    <name type="scientific">Aureimonas flava</name>
    <dbReference type="NCBI Taxonomy" id="2320271"/>
    <lineage>
        <taxon>Bacteria</taxon>
        <taxon>Pseudomonadati</taxon>
        <taxon>Pseudomonadota</taxon>
        <taxon>Alphaproteobacteria</taxon>
        <taxon>Hyphomicrobiales</taxon>
        <taxon>Aurantimonadaceae</taxon>
        <taxon>Aureimonas</taxon>
    </lineage>
</organism>
<dbReference type="PROSITE" id="PS51409">
    <property type="entry name" value="ARGINASE_2"/>
    <property type="match status" value="1"/>
</dbReference>
<keyword evidence="6" id="KW-1185">Reference proteome</keyword>